<gene>
    <name evidence="5" type="ORF">BV898_09510</name>
</gene>
<evidence type="ECO:0000313" key="5">
    <source>
        <dbReference type="EMBL" id="OQV16365.1"/>
    </source>
</evidence>
<feature type="compositionally biased region" description="Low complexity" evidence="2">
    <location>
        <begin position="631"/>
        <end position="646"/>
    </location>
</feature>
<dbReference type="EC" id="2.7.11.1" evidence="1"/>
<feature type="region of interest" description="Disordered" evidence="2">
    <location>
        <begin position="716"/>
        <end position="797"/>
    </location>
</feature>
<feature type="compositionally biased region" description="Acidic residues" evidence="2">
    <location>
        <begin position="734"/>
        <end position="748"/>
    </location>
</feature>
<organism evidence="5 6">
    <name type="scientific">Hypsibius exemplaris</name>
    <name type="common">Freshwater tardigrade</name>
    <dbReference type="NCBI Taxonomy" id="2072580"/>
    <lineage>
        <taxon>Eukaryota</taxon>
        <taxon>Metazoa</taxon>
        <taxon>Ecdysozoa</taxon>
        <taxon>Tardigrada</taxon>
        <taxon>Eutardigrada</taxon>
        <taxon>Parachela</taxon>
        <taxon>Hypsibioidea</taxon>
        <taxon>Hypsibiidae</taxon>
        <taxon>Hypsibius</taxon>
    </lineage>
</organism>
<feature type="domain" description="Protein kinase" evidence="4">
    <location>
        <begin position="200"/>
        <end position="469"/>
    </location>
</feature>
<feature type="transmembrane region" description="Helical" evidence="3">
    <location>
        <begin position="960"/>
        <end position="980"/>
    </location>
</feature>
<dbReference type="PROSITE" id="PS50011">
    <property type="entry name" value="PROTEIN_KINASE_DOM"/>
    <property type="match status" value="1"/>
</dbReference>
<dbReference type="GO" id="GO:0004674">
    <property type="term" value="F:protein serine/threonine kinase activity"/>
    <property type="evidence" value="ECO:0007669"/>
    <property type="project" value="UniProtKB-EC"/>
</dbReference>
<dbReference type="SUPFAM" id="SSF56112">
    <property type="entry name" value="Protein kinase-like (PK-like)"/>
    <property type="match status" value="1"/>
</dbReference>
<dbReference type="InterPro" id="IPR050235">
    <property type="entry name" value="CK1_Ser-Thr_kinase"/>
</dbReference>
<dbReference type="PANTHER" id="PTHR11909">
    <property type="entry name" value="CASEIN KINASE-RELATED"/>
    <property type="match status" value="1"/>
</dbReference>
<comment type="caution">
    <text evidence="5">The sequence shown here is derived from an EMBL/GenBank/DDBJ whole genome shotgun (WGS) entry which is preliminary data.</text>
</comment>
<feature type="region of interest" description="Disordered" evidence="2">
    <location>
        <begin position="874"/>
        <end position="908"/>
    </location>
</feature>
<reference evidence="6" key="1">
    <citation type="submission" date="2017-01" db="EMBL/GenBank/DDBJ databases">
        <title>Comparative genomics of anhydrobiosis in the tardigrade Hypsibius dujardini.</title>
        <authorList>
            <person name="Yoshida Y."/>
            <person name="Koutsovoulos G."/>
            <person name="Laetsch D."/>
            <person name="Stevens L."/>
            <person name="Kumar S."/>
            <person name="Horikawa D."/>
            <person name="Ishino K."/>
            <person name="Komine S."/>
            <person name="Tomita M."/>
            <person name="Blaxter M."/>
            <person name="Arakawa K."/>
        </authorList>
    </citation>
    <scope>NUCLEOTIDE SEQUENCE [LARGE SCALE GENOMIC DNA]</scope>
    <source>
        <strain evidence="6">Z151</strain>
    </source>
</reference>
<dbReference type="OrthoDB" id="10066189at2759"/>
<dbReference type="Pfam" id="PF00069">
    <property type="entry name" value="Pkinase"/>
    <property type="match status" value="1"/>
</dbReference>
<keyword evidence="5" id="KW-0808">Transferase</keyword>
<dbReference type="InterPro" id="IPR011009">
    <property type="entry name" value="Kinase-like_dom_sf"/>
</dbReference>
<evidence type="ECO:0000259" key="4">
    <source>
        <dbReference type="PROSITE" id="PS50011"/>
    </source>
</evidence>
<feature type="compositionally biased region" description="Low complexity" evidence="2">
    <location>
        <begin position="40"/>
        <end position="61"/>
    </location>
</feature>
<dbReference type="EMBL" id="MTYJ01000075">
    <property type="protein sequence ID" value="OQV16365.1"/>
    <property type="molecule type" value="Genomic_DNA"/>
</dbReference>
<dbReference type="InterPro" id="IPR008271">
    <property type="entry name" value="Ser/Thr_kinase_AS"/>
</dbReference>
<name>A0A1W0WMD7_HYPEX</name>
<keyword evidence="3" id="KW-0812">Transmembrane</keyword>
<dbReference type="Proteomes" id="UP000192578">
    <property type="component" value="Unassembled WGS sequence"/>
</dbReference>
<dbReference type="SMART" id="SM00220">
    <property type="entry name" value="S_TKc"/>
    <property type="match status" value="1"/>
</dbReference>
<feature type="region of interest" description="Disordered" evidence="2">
    <location>
        <begin position="16"/>
        <end position="102"/>
    </location>
</feature>
<feature type="region of interest" description="Disordered" evidence="2">
    <location>
        <begin position="582"/>
        <end position="670"/>
    </location>
</feature>
<dbReference type="GO" id="GO:0005524">
    <property type="term" value="F:ATP binding"/>
    <property type="evidence" value="ECO:0007669"/>
    <property type="project" value="InterPro"/>
</dbReference>
<evidence type="ECO:0000256" key="3">
    <source>
        <dbReference type="SAM" id="Phobius"/>
    </source>
</evidence>
<dbReference type="CDD" id="cd14016">
    <property type="entry name" value="STKc_CK1"/>
    <property type="match status" value="1"/>
</dbReference>
<sequence>MSGSATVICARVIHGTARGEGVHPPSSSTGKISHIQRQPSSGRTRNSAAAAGNNRNNDNNNKMSYTSRTRNTSKSRHNGNNNNNNNNNIQTPRGVWMSPANGSPLNSPMKMPSGGGSPFHNFSQRSPARRLLGWRTLKEAIKDGTFTRWKSGGNLVSDYNTANSGLWSELHRQHPVQLQVSHDKENHVDKLFGQHVGIWFVIGEPFAKGGFGEVRFGYHKSMSAKKFAVKIEPVNHNGMRHLSAEYNIYSILGDSSGIPRCYYYGLCGIMHNALVMDLLGPSLDDVFESMKRKFTLRTVLLITLQAFDRLHYLHSRGVVHGDVKGENFLIGLPNEGLDTVIYIVDFGLSQVLKDHAKNVYLYNENSIVCPSGTPRYMSVSAHSGNALSFRDDLESLAYVLVYFLKGRLPWQGIHEKDASKKSAIIKARKTEETPENICSNCPEEFTLFLRYARNLRFQEEPDYEFSQYFQVKSLLDRVNAENDPLQEGGKPLGFDWIGKTFSFRKEPTRHPILPRAEFQKKISVPSLLPNEKLRLLHKQQSSAVQLTVRSAVQSKPVSPDRSINNLVHAISTPHVNQIVETTTTPQQPRHNLRVPVPSGAPSSQLSQQSTNGGRGDDASGLTADPEELVPEASSQPPNASQSQQSENRQKGSSGVVAGTRELTRQRKVEIVSPAPIRRSLLSGGSTGSMKVTTSPLARSTISATIFKFPGASLAESHSRTGETSLTDSSNNNSQDEEVSGGDDGGGEDDAVRIPSRRHSGHHLDPHTPLPNGVAINGHGNKGVKSPEWTKHASSRSTSTLQIKLSALPDHLQVHGQSEREMGTPRRTQPEAFGFPDNVFDSPSHMQISVTTPMGTLKHAKLQTRAMLPRSGLRLVVDDGTNKEPLSPGQTPESERERSPAAPMTPAGMQIMDPKALHRISVYDVKREGEPILPATLMHVGCFSWLKRRALCGARRQNRSVQLLMTVFTSVAFLAVIISSYKRIQSQREDDREIIEPPPPKSAAVGVPLTTTTTVMVNEATATSERIADVPADLGKGWFSRRAFMRWLHRLTGLPPRQ</sequence>
<proteinExistence type="predicted"/>
<feature type="compositionally biased region" description="Polar residues" evidence="2">
    <location>
        <begin position="600"/>
        <end position="611"/>
    </location>
</feature>
<keyword evidence="3" id="KW-0472">Membrane</keyword>
<keyword evidence="6" id="KW-1185">Reference proteome</keyword>
<feature type="compositionally biased region" description="Polar residues" evidence="2">
    <location>
        <begin position="721"/>
        <end position="733"/>
    </location>
</feature>
<feature type="compositionally biased region" description="Low complexity" evidence="2">
    <location>
        <begin position="78"/>
        <end position="88"/>
    </location>
</feature>
<dbReference type="AlphaFoldDB" id="A0A1W0WMD7"/>
<feature type="compositionally biased region" description="Polar residues" evidence="2">
    <location>
        <begin position="25"/>
        <end position="39"/>
    </location>
</feature>
<accession>A0A1W0WMD7</accession>
<keyword evidence="3" id="KW-1133">Transmembrane helix</keyword>
<feature type="region of interest" description="Disordered" evidence="2">
    <location>
        <begin position="813"/>
        <end position="832"/>
    </location>
</feature>
<evidence type="ECO:0000256" key="2">
    <source>
        <dbReference type="SAM" id="MobiDB-lite"/>
    </source>
</evidence>
<keyword evidence="5" id="KW-0418">Kinase</keyword>
<evidence type="ECO:0000313" key="6">
    <source>
        <dbReference type="Proteomes" id="UP000192578"/>
    </source>
</evidence>
<dbReference type="PROSITE" id="PS00108">
    <property type="entry name" value="PROTEIN_KINASE_ST"/>
    <property type="match status" value="1"/>
</dbReference>
<dbReference type="Gene3D" id="1.10.510.10">
    <property type="entry name" value="Transferase(Phosphotransferase) domain 1"/>
    <property type="match status" value="1"/>
</dbReference>
<evidence type="ECO:0000256" key="1">
    <source>
        <dbReference type="ARBA" id="ARBA00012513"/>
    </source>
</evidence>
<dbReference type="InterPro" id="IPR000719">
    <property type="entry name" value="Prot_kinase_dom"/>
</dbReference>
<protein>
    <recommendedName>
        <fullName evidence="1">non-specific serine/threonine protein kinase</fullName>
        <ecNumber evidence="1">2.7.11.1</ecNumber>
    </recommendedName>
</protein>